<evidence type="ECO:0008006" key="3">
    <source>
        <dbReference type="Google" id="ProtNLM"/>
    </source>
</evidence>
<dbReference type="RefSeq" id="WP_129188205.1">
    <property type="nucleotide sequence ID" value="NZ_CP035491.1"/>
</dbReference>
<protein>
    <recommendedName>
        <fullName evidence="3">Condensation domain-containing protein</fullName>
    </recommendedName>
</protein>
<dbReference type="EMBL" id="CP035491">
    <property type="protein sequence ID" value="QAY72217.1"/>
    <property type="molecule type" value="Genomic_DNA"/>
</dbReference>
<accession>A0A4P6FES3</accession>
<name>A0A4P6FES3_9MICO</name>
<dbReference type="Proteomes" id="UP000291259">
    <property type="component" value="Chromosome"/>
</dbReference>
<organism evidence="1 2">
    <name type="scientific">Agromyces protaetiae</name>
    <dbReference type="NCBI Taxonomy" id="2509455"/>
    <lineage>
        <taxon>Bacteria</taxon>
        <taxon>Bacillati</taxon>
        <taxon>Actinomycetota</taxon>
        <taxon>Actinomycetes</taxon>
        <taxon>Micrococcales</taxon>
        <taxon>Microbacteriaceae</taxon>
        <taxon>Agromyces</taxon>
    </lineage>
</organism>
<sequence length="415" mass="44758">MTLREQLTEHIDVFGVFSPVAPDALARVADGFGRALAGPEGRTGRRRNLGLGKWGQLRERELRDLPALVRRATVEYPAGLTIPELAEETAARGYDVLPLALSISGELLAVMVPHAFFDGQSIWKLVESAFAYAVDAPLERTTAEPTPFPVYRALKHAKLDRPSVLVDRFRESKAAAAATDSAPLPGGPITISRERRRTGYASVFLDADRIAAVEKQPIEGRATRGMRLIALGLDAFADAAPEGLDMRIRTMIDARRYLPKDAYVDGSFSVGYPLGMLRSTDNSPGALTSRLAGILTSKAPLATLAGDLASVAKRQATRLVSGEETPFELGSLEVGVSILPARMPEGFWLRDGGRVSATMHYHATMPSNPFLQVAEVGTGVSIGLWDETGAIDRARFVQAVLDRVSGTVPTMLERA</sequence>
<evidence type="ECO:0000313" key="2">
    <source>
        <dbReference type="Proteomes" id="UP000291259"/>
    </source>
</evidence>
<dbReference type="OrthoDB" id="5123376at2"/>
<gene>
    <name evidence="1" type="ORF">ET445_01545</name>
</gene>
<evidence type="ECO:0000313" key="1">
    <source>
        <dbReference type="EMBL" id="QAY72217.1"/>
    </source>
</evidence>
<keyword evidence="2" id="KW-1185">Reference proteome</keyword>
<dbReference type="AlphaFoldDB" id="A0A4P6FES3"/>
<proteinExistence type="predicted"/>
<dbReference type="KEGG" id="agf:ET445_01545"/>
<reference evidence="1 2" key="1">
    <citation type="submission" date="2019-01" db="EMBL/GenBank/DDBJ databases">
        <title>Genome sequencing of strain FW100M-8.</title>
        <authorList>
            <person name="Heo J."/>
            <person name="Kim S.-J."/>
            <person name="Kim J.-S."/>
            <person name="Hong S.-B."/>
            <person name="Kwon S.-W."/>
        </authorList>
    </citation>
    <scope>NUCLEOTIDE SEQUENCE [LARGE SCALE GENOMIC DNA]</scope>
    <source>
        <strain evidence="1 2">FW100M-8</strain>
    </source>
</reference>